<dbReference type="InterPro" id="IPR000073">
    <property type="entry name" value="AB_hydrolase_1"/>
</dbReference>
<dbReference type="RefSeq" id="WP_397404086.1">
    <property type="nucleotide sequence ID" value="NZ_JBIRYI010000006.1"/>
</dbReference>
<dbReference type="InterPro" id="IPR000639">
    <property type="entry name" value="Epox_hydrolase-like"/>
</dbReference>
<organism evidence="3 4">
    <name type="scientific">Promicromonospora kroppenstedtii</name>
    <dbReference type="NCBI Taxonomy" id="440482"/>
    <lineage>
        <taxon>Bacteria</taxon>
        <taxon>Bacillati</taxon>
        <taxon>Actinomycetota</taxon>
        <taxon>Actinomycetes</taxon>
        <taxon>Micrococcales</taxon>
        <taxon>Promicromonosporaceae</taxon>
        <taxon>Promicromonospora</taxon>
    </lineage>
</organism>
<name>A0ABW7XJ93_9MICO</name>
<dbReference type="InterPro" id="IPR029058">
    <property type="entry name" value="AB_hydrolase_fold"/>
</dbReference>
<dbReference type="Pfam" id="PF00561">
    <property type="entry name" value="Abhydrolase_1"/>
    <property type="match status" value="1"/>
</dbReference>
<evidence type="ECO:0000313" key="3">
    <source>
        <dbReference type="EMBL" id="MFI2487401.1"/>
    </source>
</evidence>
<dbReference type="PRINTS" id="PR00412">
    <property type="entry name" value="EPOXHYDRLASE"/>
</dbReference>
<comment type="caution">
    <text evidence="3">The sequence shown here is derived from an EMBL/GenBank/DDBJ whole genome shotgun (WGS) entry which is preliminary data.</text>
</comment>
<evidence type="ECO:0000256" key="1">
    <source>
        <dbReference type="ARBA" id="ARBA00022801"/>
    </source>
</evidence>
<dbReference type="EMBL" id="JBIRYI010000006">
    <property type="protein sequence ID" value="MFI2487401.1"/>
    <property type="molecule type" value="Genomic_DNA"/>
</dbReference>
<proteinExistence type="predicted"/>
<dbReference type="PANTHER" id="PTHR43329">
    <property type="entry name" value="EPOXIDE HYDROLASE"/>
    <property type="match status" value="1"/>
</dbReference>
<dbReference type="Gene3D" id="3.40.50.1820">
    <property type="entry name" value="alpha/beta hydrolase"/>
    <property type="match status" value="1"/>
</dbReference>
<dbReference type="PRINTS" id="PR00111">
    <property type="entry name" value="ABHYDROLASE"/>
</dbReference>
<evidence type="ECO:0000259" key="2">
    <source>
        <dbReference type="Pfam" id="PF00561"/>
    </source>
</evidence>
<keyword evidence="1 3" id="KW-0378">Hydrolase</keyword>
<reference evidence="3 4" key="1">
    <citation type="submission" date="2024-10" db="EMBL/GenBank/DDBJ databases">
        <title>The Natural Products Discovery Center: Release of the First 8490 Sequenced Strains for Exploring Actinobacteria Biosynthetic Diversity.</title>
        <authorList>
            <person name="Kalkreuter E."/>
            <person name="Kautsar S.A."/>
            <person name="Yang D."/>
            <person name="Bader C.D."/>
            <person name="Teijaro C.N."/>
            <person name="Fluegel L."/>
            <person name="Davis C.M."/>
            <person name="Simpson J.R."/>
            <person name="Lauterbach L."/>
            <person name="Steele A.D."/>
            <person name="Gui C."/>
            <person name="Meng S."/>
            <person name="Li G."/>
            <person name="Viehrig K."/>
            <person name="Ye F."/>
            <person name="Su P."/>
            <person name="Kiefer A.F."/>
            <person name="Nichols A."/>
            <person name="Cepeda A.J."/>
            <person name="Yan W."/>
            <person name="Fan B."/>
            <person name="Jiang Y."/>
            <person name="Adhikari A."/>
            <person name="Zheng C.-J."/>
            <person name="Schuster L."/>
            <person name="Cowan T.M."/>
            <person name="Smanski M.J."/>
            <person name="Chevrette M.G."/>
            <person name="De Carvalho L.P.S."/>
            <person name="Shen B."/>
        </authorList>
    </citation>
    <scope>NUCLEOTIDE SEQUENCE [LARGE SCALE GENOMIC DNA]</scope>
    <source>
        <strain evidence="3 4">NPDC019481</strain>
    </source>
</reference>
<dbReference type="GO" id="GO:0016787">
    <property type="term" value="F:hydrolase activity"/>
    <property type="evidence" value="ECO:0007669"/>
    <property type="project" value="UniProtKB-KW"/>
</dbReference>
<dbReference type="SUPFAM" id="SSF53474">
    <property type="entry name" value="alpha/beta-Hydrolases"/>
    <property type="match status" value="1"/>
</dbReference>
<evidence type="ECO:0000313" key="4">
    <source>
        <dbReference type="Proteomes" id="UP001611580"/>
    </source>
</evidence>
<accession>A0ABW7XJ93</accession>
<keyword evidence="4" id="KW-1185">Reference proteome</keyword>
<sequence>MGRTTTTPTTTTATAATPAVTHHTACLNGTELHYVAAGTAGSPVLLVHGFPETWWAFHRVIPLLAERHRVFAVDLRGFGDSATAPETTEGTGGSATAAEDLHQLIERLGLGPVHLTGQDIAGATAFRLAATHPEDVASLTAVEMGLAGFGLENLADVTSGGSWHVGALAAPGIPELLLAGREREFLGEWVFPTMTAVPDAITEADVAELARTYARPGGWRGAAGLYRSMLAEGDELRALAQASPLTVPVLAVGSSGGPFTARTMSQVTGGAVRSVLLDGVGHHVALEAPGALSEAILAFLADVDDPAAPADLR</sequence>
<feature type="domain" description="AB hydrolase-1" evidence="2">
    <location>
        <begin position="43"/>
        <end position="143"/>
    </location>
</feature>
<dbReference type="Proteomes" id="UP001611580">
    <property type="component" value="Unassembled WGS sequence"/>
</dbReference>
<gene>
    <name evidence="3" type="ORF">ACH47X_10860</name>
</gene>
<protein>
    <submittedName>
        <fullName evidence="3">Alpha/beta fold hydrolase</fullName>
    </submittedName>
</protein>